<dbReference type="InterPro" id="IPR042089">
    <property type="entry name" value="Peptidase_M13_dom_2"/>
</dbReference>
<dbReference type="Gene3D" id="1.10.1380.10">
    <property type="entry name" value="Neutral endopeptidase , domain2"/>
    <property type="match status" value="1"/>
</dbReference>
<organism evidence="1 2">
    <name type="scientific">Plakobranchus ocellatus</name>
    <dbReference type="NCBI Taxonomy" id="259542"/>
    <lineage>
        <taxon>Eukaryota</taxon>
        <taxon>Metazoa</taxon>
        <taxon>Spiralia</taxon>
        <taxon>Lophotrochozoa</taxon>
        <taxon>Mollusca</taxon>
        <taxon>Gastropoda</taxon>
        <taxon>Heterobranchia</taxon>
        <taxon>Euthyneura</taxon>
        <taxon>Panpulmonata</taxon>
        <taxon>Sacoglossa</taxon>
        <taxon>Placobranchoidea</taxon>
        <taxon>Plakobranchidae</taxon>
        <taxon>Plakobranchus</taxon>
    </lineage>
</organism>
<evidence type="ECO:0000313" key="1">
    <source>
        <dbReference type="EMBL" id="GFO19126.1"/>
    </source>
</evidence>
<dbReference type="AlphaFoldDB" id="A0AAV4BJI7"/>
<reference evidence="1 2" key="1">
    <citation type="journal article" date="2021" name="Elife">
        <title>Chloroplast acquisition without the gene transfer in kleptoplastic sea slugs, Plakobranchus ocellatus.</title>
        <authorList>
            <person name="Maeda T."/>
            <person name="Takahashi S."/>
            <person name="Yoshida T."/>
            <person name="Shimamura S."/>
            <person name="Takaki Y."/>
            <person name="Nagai Y."/>
            <person name="Toyoda A."/>
            <person name="Suzuki Y."/>
            <person name="Arimoto A."/>
            <person name="Ishii H."/>
            <person name="Satoh N."/>
            <person name="Nishiyama T."/>
            <person name="Hasebe M."/>
            <person name="Maruyama T."/>
            <person name="Minagawa J."/>
            <person name="Obokata J."/>
            <person name="Shigenobu S."/>
        </authorList>
    </citation>
    <scope>NUCLEOTIDE SEQUENCE [LARGE SCALE GENOMIC DNA]</scope>
</reference>
<dbReference type="Proteomes" id="UP000735302">
    <property type="component" value="Unassembled WGS sequence"/>
</dbReference>
<protein>
    <submittedName>
        <fullName evidence="1">Membrane metallo-endopeptidase-like 1</fullName>
    </submittedName>
</protein>
<gene>
    <name evidence="1" type="ORF">PoB_004563100</name>
</gene>
<evidence type="ECO:0000313" key="2">
    <source>
        <dbReference type="Proteomes" id="UP000735302"/>
    </source>
</evidence>
<dbReference type="EMBL" id="BLXT01005014">
    <property type="protein sequence ID" value="GFO19126.1"/>
    <property type="molecule type" value="Genomic_DNA"/>
</dbReference>
<feature type="non-terminal residue" evidence="1">
    <location>
        <position position="1"/>
    </location>
</feature>
<name>A0AAV4BJI7_9GAST</name>
<proteinExistence type="predicted"/>
<keyword evidence="2" id="KW-1185">Reference proteome</keyword>
<dbReference type="SUPFAM" id="SSF55486">
    <property type="entry name" value="Metalloproteases ('zincins'), catalytic domain"/>
    <property type="match status" value="1"/>
</dbReference>
<sequence length="71" mass="8255">LDDPGLFLPRTYFIRLRNDPLLMAYERYLRDTAIYLGAEPDVAAEDAADVLDLEIKLSEVWFPCIMLFFPD</sequence>
<comment type="caution">
    <text evidence="1">The sequence shown here is derived from an EMBL/GenBank/DDBJ whole genome shotgun (WGS) entry which is preliminary data.</text>
</comment>
<accession>A0AAV4BJI7</accession>